<reference evidence="1 2" key="1">
    <citation type="submission" date="2016-10" db="EMBL/GenBank/DDBJ databases">
        <authorList>
            <person name="de Groot N.N."/>
        </authorList>
    </citation>
    <scope>NUCLEOTIDE SEQUENCE [LARGE SCALE GENOMIC DNA]</scope>
    <source>
        <strain evidence="1 2">R5</strain>
    </source>
</reference>
<evidence type="ECO:0000313" key="1">
    <source>
        <dbReference type="EMBL" id="SDF31700.1"/>
    </source>
</evidence>
<organism evidence="1 2">
    <name type="scientific">Bradyrhizobium brasilense</name>
    <dbReference type="NCBI Taxonomy" id="1419277"/>
    <lineage>
        <taxon>Bacteria</taxon>
        <taxon>Pseudomonadati</taxon>
        <taxon>Pseudomonadota</taxon>
        <taxon>Alphaproteobacteria</taxon>
        <taxon>Hyphomicrobiales</taxon>
        <taxon>Nitrobacteraceae</taxon>
        <taxon>Bradyrhizobium</taxon>
    </lineage>
</organism>
<proteinExistence type="predicted"/>
<accession>A0A1G7K3M7</accession>
<dbReference type="RefSeq" id="WP_092089331.1">
    <property type="nucleotide sequence ID" value="NZ_FMZW01000051.1"/>
</dbReference>
<protein>
    <submittedName>
        <fullName evidence="1">Uncharacterized protein</fullName>
    </submittedName>
</protein>
<dbReference type="EMBL" id="FMZW01000051">
    <property type="protein sequence ID" value="SDF31700.1"/>
    <property type="molecule type" value="Genomic_DNA"/>
</dbReference>
<sequence length="79" mass="8849">MVEPKITLGEMRQSGARGLLVFCSDHRCSHSGELPAGKVDQWPDRVRLSDLEPHFTCIACGRRGADVRPHFSQARMGMR</sequence>
<gene>
    <name evidence="1" type="ORF">SAMN05216337_105122</name>
</gene>
<dbReference type="AlphaFoldDB" id="A0A1G7K3M7"/>
<name>A0A1G7K3M7_9BRAD</name>
<dbReference type="Proteomes" id="UP000199245">
    <property type="component" value="Unassembled WGS sequence"/>
</dbReference>
<evidence type="ECO:0000313" key="2">
    <source>
        <dbReference type="Proteomes" id="UP000199245"/>
    </source>
</evidence>